<reference evidence="2" key="1">
    <citation type="submission" date="2016-09" db="EMBL/GenBank/DDBJ databases">
        <authorList>
            <person name="Lysoe E."/>
        </authorList>
    </citation>
    <scope>NUCLEOTIDE SEQUENCE [LARGE SCALE GENOMIC DNA]</scope>
    <source>
        <strain evidence="2">LJ96T</strain>
    </source>
</reference>
<name>A0A0G9HAZ3_9GAMM</name>
<dbReference type="PATRIC" id="fig|1440763.5.peg.2240"/>
<dbReference type="KEGG" id="lrz:BJI69_09575"/>
<accession>A0A0G9HAZ3</accession>
<gene>
    <name evidence="1" type="ORF">BJI69_09575</name>
</gene>
<dbReference type="AlphaFoldDB" id="A0A0G9HAZ3"/>
<organism evidence="1 2">
    <name type="scientific">Luteibacter rhizovicinus DSM 16549</name>
    <dbReference type="NCBI Taxonomy" id="1440763"/>
    <lineage>
        <taxon>Bacteria</taxon>
        <taxon>Pseudomonadati</taxon>
        <taxon>Pseudomonadota</taxon>
        <taxon>Gammaproteobacteria</taxon>
        <taxon>Lysobacterales</taxon>
        <taxon>Rhodanobacteraceae</taxon>
        <taxon>Luteibacter</taxon>
    </lineage>
</organism>
<sequence>MEQIRRIEAGNRDNLAADTVFLFFHIDREPVLAVSELDSGFTSLVEVMREYFPGIEGWEGAVPPVRFQLTSLELWKRPLLGDVTPEDDLPGTSQV</sequence>
<proteinExistence type="predicted"/>
<dbReference type="Proteomes" id="UP000182987">
    <property type="component" value="Chromosome"/>
</dbReference>
<evidence type="ECO:0000313" key="1">
    <source>
        <dbReference type="EMBL" id="APG04118.1"/>
    </source>
</evidence>
<evidence type="ECO:0000313" key="2">
    <source>
        <dbReference type="Proteomes" id="UP000182987"/>
    </source>
</evidence>
<protein>
    <submittedName>
        <fullName evidence="1">Uncharacterized protein</fullName>
    </submittedName>
</protein>
<dbReference type="EMBL" id="CP017480">
    <property type="protein sequence ID" value="APG04118.1"/>
    <property type="molecule type" value="Genomic_DNA"/>
</dbReference>
<keyword evidence="2" id="KW-1185">Reference proteome</keyword>